<comment type="caution">
    <text evidence="1">The sequence shown here is derived from an EMBL/GenBank/DDBJ whole genome shotgun (WGS) entry which is preliminary data.</text>
</comment>
<proteinExistence type="predicted"/>
<dbReference type="EMBL" id="JBDKWZ010000030">
    <property type="protein sequence ID" value="MEN7551911.1"/>
    <property type="molecule type" value="Genomic_DNA"/>
</dbReference>
<dbReference type="RefSeq" id="WP_346824687.1">
    <property type="nucleotide sequence ID" value="NZ_JBDKWZ010000030.1"/>
</dbReference>
<reference evidence="1 2" key="1">
    <citation type="submission" date="2024-04" db="EMBL/GenBank/DDBJ databases">
        <title>Novel genus in family Flammeovirgaceae.</title>
        <authorList>
            <person name="Nguyen T.H."/>
            <person name="Vuong T.Q."/>
            <person name="Le H."/>
            <person name="Kim S.-G."/>
        </authorList>
    </citation>
    <scope>NUCLEOTIDE SEQUENCE [LARGE SCALE GENOMIC DNA]</scope>
    <source>
        <strain evidence="1 2">JCM 23209</strain>
    </source>
</reference>
<organism evidence="1 2">
    <name type="scientific">Rapidithrix thailandica</name>
    <dbReference type="NCBI Taxonomy" id="413964"/>
    <lineage>
        <taxon>Bacteria</taxon>
        <taxon>Pseudomonadati</taxon>
        <taxon>Bacteroidota</taxon>
        <taxon>Cytophagia</taxon>
        <taxon>Cytophagales</taxon>
        <taxon>Flammeovirgaceae</taxon>
        <taxon>Rapidithrix</taxon>
    </lineage>
</organism>
<name>A0AAW9SFQ9_9BACT</name>
<keyword evidence="2" id="KW-1185">Reference proteome</keyword>
<protein>
    <submittedName>
        <fullName evidence="1">Uncharacterized protein</fullName>
    </submittedName>
</protein>
<dbReference type="AlphaFoldDB" id="A0AAW9SFQ9"/>
<gene>
    <name evidence="1" type="ORF">AAG747_28615</name>
</gene>
<evidence type="ECO:0000313" key="1">
    <source>
        <dbReference type="EMBL" id="MEN7551911.1"/>
    </source>
</evidence>
<dbReference type="Proteomes" id="UP001403385">
    <property type="component" value="Unassembled WGS sequence"/>
</dbReference>
<evidence type="ECO:0000313" key="2">
    <source>
        <dbReference type="Proteomes" id="UP001403385"/>
    </source>
</evidence>
<accession>A0AAW9SFQ9</accession>
<sequence>MQKFTECLNDLVDYFILSDILVLSEFQAEHNLSEHLEREFTTNESGDQAVESGTIIPLSGIENYPYTIYFNTKSEMSIFDELESELQFRKTGYILQVKSGELYLFTMPYLRDWTKGRELLKTNAIRPKIQLENGWYSVEISGGETWQEEGWEPTFEFRLEKRTDKPEYTADMNFRFTIHSREY</sequence>